<sequence length="102" mass="11616">MSRVPSQSIALLEDDNLQRRLEPRVRKLTLGDIQIVVEASIMPRHALQLHRHLPVIKILVSLPEDGGDYARQTVPDLFPPSEVNCGKTCKNMLNHLMRNTLR</sequence>
<reference evidence="2" key="1">
    <citation type="submission" date="2009-05" db="EMBL/GenBank/DDBJ databases">
        <title>The genome sequence of Ajellomyces capsulatus strain H143.</title>
        <authorList>
            <person name="Champion M."/>
            <person name="Cuomo C.A."/>
            <person name="Ma L.-J."/>
            <person name="Henn M.R."/>
            <person name="Sil A."/>
            <person name="Goldman B."/>
            <person name="Young S.K."/>
            <person name="Kodira C.D."/>
            <person name="Zeng Q."/>
            <person name="Koehrsen M."/>
            <person name="Alvarado L."/>
            <person name="Berlin A.M."/>
            <person name="Borenstein D."/>
            <person name="Chen Z."/>
            <person name="Engels R."/>
            <person name="Freedman E."/>
            <person name="Gellesch M."/>
            <person name="Goldberg J."/>
            <person name="Griggs A."/>
            <person name="Gujja S."/>
            <person name="Heiman D.I."/>
            <person name="Hepburn T.A."/>
            <person name="Howarth C."/>
            <person name="Jen D."/>
            <person name="Larson L."/>
            <person name="Lewis B."/>
            <person name="Mehta T."/>
            <person name="Park D."/>
            <person name="Pearson M."/>
            <person name="Roberts A."/>
            <person name="Saif S."/>
            <person name="Shea T.D."/>
            <person name="Shenoy N."/>
            <person name="Sisk P."/>
            <person name="Stolte C."/>
            <person name="Sykes S."/>
            <person name="Walk T."/>
            <person name="White J."/>
            <person name="Yandava C."/>
            <person name="Klein B."/>
            <person name="McEwen J.G."/>
            <person name="Puccia R."/>
            <person name="Goldman G.H."/>
            <person name="Felipe M.S."/>
            <person name="Nino-Vega G."/>
            <person name="San-Blas G."/>
            <person name="Taylor J.W."/>
            <person name="Mendoza L."/>
            <person name="Galagan J.E."/>
            <person name="Nusbaum C."/>
            <person name="Birren B.W."/>
        </authorList>
    </citation>
    <scope>NUCLEOTIDE SEQUENCE [LARGE SCALE GENOMIC DNA]</scope>
    <source>
        <strain evidence="2">H143</strain>
    </source>
</reference>
<accession>C6HPY3</accession>
<proteinExistence type="predicted"/>
<evidence type="ECO:0000313" key="2">
    <source>
        <dbReference type="Proteomes" id="UP000002624"/>
    </source>
</evidence>
<dbReference type="EMBL" id="GG692434">
    <property type="protein sequence ID" value="EER37594.1"/>
    <property type="molecule type" value="Genomic_DNA"/>
</dbReference>
<organism evidence="1 2">
    <name type="scientific">Ajellomyces capsulatus (strain H143)</name>
    <name type="common">Darling's disease fungus</name>
    <name type="synonym">Histoplasma capsulatum</name>
    <dbReference type="NCBI Taxonomy" id="544712"/>
    <lineage>
        <taxon>Eukaryota</taxon>
        <taxon>Fungi</taxon>
        <taxon>Dikarya</taxon>
        <taxon>Ascomycota</taxon>
        <taxon>Pezizomycotina</taxon>
        <taxon>Eurotiomycetes</taxon>
        <taxon>Eurotiomycetidae</taxon>
        <taxon>Onygenales</taxon>
        <taxon>Ajellomycetaceae</taxon>
        <taxon>Histoplasma</taxon>
    </lineage>
</organism>
<dbReference type="HOGENOM" id="CLU_2276642_0_0_1"/>
<evidence type="ECO:0000313" key="1">
    <source>
        <dbReference type="EMBL" id="EER37594.1"/>
    </source>
</evidence>
<protein>
    <submittedName>
        <fullName evidence="1">Uncharacterized protein</fullName>
    </submittedName>
</protein>
<dbReference type="VEuPathDB" id="FungiDB:HCDG_08264"/>
<gene>
    <name evidence="1" type="ORF">HCDG_08264</name>
</gene>
<name>C6HPY3_AJECH</name>
<dbReference type="Proteomes" id="UP000002624">
    <property type="component" value="Unassembled WGS sequence"/>
</dbReference>
<dbReference type="AlphaFoldDB" id="C6HPY3"/>